<feature type="domain" description="Phage head morphogenesis" evidence="1">
    <location>
        <begin position="186"/>
        <end position="292"/>
    </location>
</feature>
<gene>
    <name evidence="2" type="ORF">CYJ27_02350</name>
</gene>
<reference evidence="2 3" key="1">
    <citation type="submission" date="2017-12" db="EMBL/GenBank/DDBJ databases">
        <title>Phylogenetic diversity of female urinary microbiome.</title>
        <authorList>
            <person name="Thomas-White K."/>
            <person name="Wolfe A.J."/>
        </authorList>
    </citation>
    <scope>NUCLEOTIDE SEQUENCE [LARGE SCALE GENOMIC DNA]</scope>
    <source>
        <strain evidence="2 3">UMB0844</strain>
    </source>
</reference>
<evidence type="ECO:0000313" key="2">
    <source>
        <dbReference type="EMBL" id="PKY91855.1"/>
    </source>
</evidence>
<name>A0A2I1K8F9_9LACT</name>
<dbReference type="InterPro" id="IPR006528">
    <property type="entry name" value="Phage_head_morphogenesis_dom"/>
</dbReference>
<organism evidence="2 3">
    <name type="scientific">Aerococcus christensenii</name>
    <dbReference type="NCBI Taxonomy" id="87541"/>
    <lineage>
        <taxon>Bacteria</taxon>
        <taxon>Bacillati</taxon>
        <taxon>Bacillota</taxon>
        <taxon>Bacilli</taxon>
        <taxon>Lactobacillales</taxon>
        <taxon>Aerococcaceae</taxon>
        <taxon>Aerococcus</taxon>
    </lineage>
</organism>
<comment type="caution">
    <text evidence="2">The sequence shown here is derived from an EMBL/GenBank/DDBJ whole genome shotgun (WGS) entry which is preliminary data.</text>
</comment>
<dbReference type="RefSeq" id="WP_101659706.1">
    <property type="nucleotide sequence ID" value="NZ_PKGZ01000002.1"/>
</dbReference>
<sequence>MVKKSSYWMNRTKELMQHAEQQDKVMFQELAKLYDETFKDVQKEIFAFYAKYAEDNKITIQEAKQRLRRTDLSDYRENARRYREEVKTPELLERLNEQYVSSKATRLDALKLDLTYQLGLLQGKVSGSFDSYLKKLAKHSYRKISGGLSDSTLNEPALEQLVKTPFEGYNYSQQVWGNVDHLARDLHKTLTRGFVKGFSPHEMATEIRKRHDVARHRAETLVRTDGSMVINNATLKRYKDVGLKFYRIHVHIDSRTSDICMNISKLDKAYKLSEAQPGYNMPPLHPNCRSTIVPDDEDMDRADDRDVEEVRKLLDEEKNTQYRKNSRIGYDSTDITTYARNVGGNLVAGQAKRATGTNNQIYVSNALERKTKAIRFYDSQFTEAYGLIEDIASKFDRPKIVIGSQNEFNKQVLASYMPSENTLYVRGDIKSNEAMKEAQDDSLAMNNHPLSTVIHELGHWYQYQVIKAKHPELSHSEILVNERIKSRKMLEDLDKAGYDIGKEISEYALQSLVNDKEYEAFSEVFVLDLLGDTNYTSFLKKGVE</sequence>
<proteinExistence type="predicted"/>
<dbReference type="EMBL" id="PKGZ01000002">
    <property type="protein sequence ID" value="PKY91855.1"/>
    <property type="molecule type" value="Genomic_DNA"/>
</dbReference>
<evidence type="ECO:0000259" key="1">
    <source>
        <dbReference type="Pfam" id="PF04233"/>
    </source>
</evidence>
<dbReference type="AlphaFoldDB" id="A0A2I1K8F9"/>
<dbReference type="Pfam" id="PF04233">
    <property type="entry name" value="Phage_Mu_F"/>
    <property type="match status" value="1"/>
</dbReference>
<dbReference type="Proteomes" id="UP000234775">
    <property type="component" value="Unassembled WGS sequence"/>
</dbReference>
<protein>
    <submittedName>
        <fullName evidence="2">Phage head morphogenesis protein</fullName>
    </submittedName>
</protein>
<dbReference type="NCBIfam" id="TIGR01641">
    <property type="entry name" value="phageSPP1_gp7"/>
    <property type="match status" value="1"/>
</dbReference>
<accession>A0A2I1K8F9</accession>
<keyword evidence="3" id="KW-1185">Reference proteome</keyword>
<evidence type="ECO:0000313" key="3">
    <source>
        <dbReference type="Proteomes" id="UP000234775"/>
    </source>
</evidence>